<dbReference type="GO" id="GO:0046872">
    <property type="term" value="F:metal ion binding"/>
    <property type="evidence" value="ECO:0007669"/>
    <property type="project" value="UniProtKB-KW"/>
</dbReference>
<dbReference type="SUPFAM" id="SSF49503">
    <property type="entry name" value="Cupredoxins"/>
    <property type="match status" value="1"/>
</dbReference>
<evidence type="ECO:0000259" key="3">
    <source>
        <dbReference type="Pfam" id="PF13473"/>
    </source>
</evidence>
<keyword evidence="1" id="KW-0479">Metal-binding</keyword>
<dbReference type="PANTHER" id="PTHR38439:SF3">
    <property type="entry name" value="COPPER-RESISTANT CUPROPROTEIN COPI"/>
    <property type="match status" value="1"/>
</dbReference>
<name>A0A4S3PJV9_9BACI</name>
<keyword evidence="2" id="KW-0186">Copper</keyword>
<feature type="domain" description="EfeO-type cupredoxin-like" evidence="3">
    <location>
        <begin position="19"/>
        <end position="120"/>
    </location>
</feature>
<accession>A0A4S3PJV9</accession>
<evidence type="ECO:0000313" key="5">
    <source>
        <dbReference type="Proteomes" id="UP000306477"/>
    </source>
</evidence>
<dbReference type="InterPro" id="IPR008972">
    <property type="entry name" value="Cupredoxin"/>
</dbReference>
<dbReference type="Pfam" id="PF13473">
    <property type="entry name" value="Cupredoxin_1"/>
    <property type="match status" value="1"/>
</dbReference>
<sequence length="121" mass="13553">MSAIKWLTSLSVILALFVVGSIGVFAETQPLEPMTKIEVQMNDDYFNPKEIMIPQGKPFVLVLKNNGVKEHTFTVEKLGIDYEVKPKQIKIVTVGPKTPGTYELICRYHSKEGMTGQVIVK</sequence>
<dbReference type="AlphaFoldDB" id="A0A4S3PJV9"/>
<keyword evidence="5" id="KW-1185">Reference proteome</keyword>
<dbReference type="Proteomes" id="UP000306477">
    <property type="component" value="Unassembled WGS sequence"/>
</dbReference>
<reference evidence="4 5" key="1">
    <citation type="journal article" date="2019" name="Indoor Air">
        <title>Impacts of indoor surface finishes on bacterial viability.</title>
        <authorList>
            <person name="Hu J."/>
            <person name="Maamar S.B."/>
            <person name="Glawe A.J."/>
            <person name="Gottel N."/>
            <person name="Gilbert J.A."/>
            <person name="Hartmann E.M."/>
        </authorList>
    </citation>
    <scope>NUCLEOTIDE SEQUENCE [LARGE SCALE GENOMIC DNA]</scope>
    <source>
        <strain evidence="4 5">AF060A6</strain>
    </source>
</reference>
<comment type="caution">
    <text evidence="4">The sequence shown here is derived from an EMBL/GenBank/DDBJ whole genome shotgun (WGS) entry which is preliminary data.</text>
</comment>
<proteinExistence type="predicted"/>
<evidence type="ECO:0000256" key="1">
    <source>
        <dbReference type="ARBA" id="ARBA00022723"/>
    </source>
</evidence>
<dbReference type="EMBL" id="SLUB01000066">
    <property type="protein sequence ID" value="THE09711.1"/>
    <property type="molecule type" value="Genomic_DNA"/>
</dbReference>
<dbReference type="Gene3D" id="2.60.40.420">
    <property type="entry name" value="Cupredoxins - blue copper proteins"/>
    <property type="match status" value="1"/>
</dbReference>
<dbReference type="InterPro" id="IPR028096">
    <property type="entry name" value="EfeO_Cupredoxin"/>
</dbReference>
<dbReference type="STRING" id="1033734.GCA_000285535_02523"/>
<dbReference type="OrthoDB" id="9816061at2"/>
<evidence type="ECO:0000256" key="2">
    <source>
        <dbReference type="ARBA" id="ARBA00023008"/>
    </source>
</evidence>
<dbReference type="InterPro" id="IPR050845">
    <property type="entry name" value="Cu-binding_ET"/>
</dbReference>
<dbReference type="PANTHER" id="PTHR38439">
    <property type="entry name" value="AURACYANIN-B"/>
    <property type="match status" value="1"/>
</dbReference>
<protein>
    <submittedName>
        <fullName evidence="4">Cupredoxin domain-containing protein</fullName>
    </submittedName>
</protein>
<gene>
    <name evidence="4" type="ORF">E1I69_21380</name>
</gene>
<evidence type="ECO:0000313" key="4">
    <source>
        <dbReference type="EMBL" id="THE09711.1"/>
    </source>
</evidence>
<dbReference type="RefSeq" id="WP_136381572.1">
    <property type="nucleotide sequence ID" value="NZ_SLUB01000066.1"/>
</dbReference>
<organism evidence="4 5">
    <name type="scientific">Bacillus timonensis</name>
    <dbReference type="NCBI Taxonomy" id="1033734"/>
    <lineage>
        <taxon>Bacteria</taxon>
        <taxon>Bacillati</taxon>
        <taxon>Bacillota</taxon>
        <taxon>Bacilli</taxon>
        <taxon>Bacillales</taxon>
        <taxon>Bacillaceae</taxon>
        <taxon>Bacillus</taxon>
    </lineage>
</organism>